<gene>
    <name evidence="3" type="ORF">FC699_36155</name>
</gene>
<organism evidence="3 4">
    <name type="scientific">Bacillus wiedmannii</name>
    <dbReference type="NCBI Taxonomy" id="1890302"/>
    <lineage>
        <taxon>Bacteria</taxon>
        <taxon>Bacillati</taxon>
        <taxon>Bacillota</taxon>
        <taxon>Bacilli</taxon>
        <taxon>Bacillales</taxon>
        <taxon>Bacillaceae</taxon>
        <taxon>Bacillus</taxon>
        <taxon>Bacillus cereus group</taxon>
    </lineage>
</organism>
<proteinExistence type="predicted"/>
<dbReference type="InterPro" id="IPR001977">
    <property type="entry name" value="Depp_CoAkinase"/>
</dbReference>
<dbReference type="Pfam" id="PF07931">
    <property type="entry name" value="CPT"/>
    <property type="match status" value="1"/>
</dbReference>
<dbReference type="GO" id="GO:0015937">
    <property type="term" value="P:coenzyme A biosynthetic process"/>
    <property type="evidence" value="ECO:0007669"/>
    <property type="project" value="InterPro"/>
</dbReference>
<feature type="non-terminal residue" evidence="3">
    <location>
        <position position="42"/>
    </location>
</feature>
<name>A0A4U2ZVB0_9BACI</name>
<dbReference type="PROSITE" id="PS51219">
    <property type="entry name" value="DPCK"/>
    <property type="match status" value="1"/>
</dbReference>
<accession>A0A4U2ZVB0</accession>
<comment type="caution">
    <text evidence="3">The sequence shown here is derived from an EMBL/GenBank/DDBJ whole genome shotgun (WGS) entry which is preliminary data.</text>
</comment>
<sequence>MSNSILKSTLIILRGNSASGKTTIAKQLQEHFGQGTLLVSQD</sequence>
<dbReference type="SUPFAM" id="SSF52540">
    <property type="entry name" value="P-loop containing nucleoside triphosphate hydrolases"/>
    <property type="match status" value="1"/>
</dbReference>
<evidence type="ECO:0000313" key="4">
    <source>
        <dbReference type="Proteomes" id="UP000305222"/>
    </source>
</evidence>
<dbReference type="GO" id="GO:0005524">
    <property type="term" value="F:ATP binding"/>
    <property type="evidence" value="ECO:0007669"/>
    <property type="project" value="UniProtKB-KW"/>
</dbReference>
<reference evidence="3 4" key="1">
    <citation type="journal article" date="2019" name="Environ. Microbiol.">
        <title>An active ?-lactamase is a part of an orchestrated cell wall stress resistance network of Bacillus subtilis and related rhizosphere species.</title>
        <authorList>
            <person name="Bucher T."/>
            <person name="Keren-Paz A."/>
            <person name="Hausser J."/>
            <person name="Olender T."/>
            <person name="Cytryn E."/>
            <person name="Kolodkin-Gal I."/>
        </authorList>
    </citation>
    <scope>NUCLEOTIDE SEQUENCE [LARGE SCALE GENOMIC DNA]</scope>
    <source>
        <strain evidence="3 4">I5</strain>
    </source>
</reference>
<dbReference type="InterPro" id="IPR027417">
    <property type="entry name" value="P-loop_NTPase"/>
</dbReference>
<dbReference type="Proteomes" id="UP000305222">
    <property type="component" value="Unassembled WGS sequence"/>
</dbReference>
<dbReference type="GO" id="GO:0004140">
    <property type="term" value="F:dephospho-CoA kinase activity"/>
    <property type="evidence" value="ECO:0007669"/>
    <property type="project" value="InterPro"/>
</dbReference>
<evidence type="ECO:0000313" key="3">
    <source>
        <dbReference type="EMBL" id="TKI79246.1"/>
    </source>
</evidence>
<dbReference type="AlphaFoldDB" id="A0A4U2ZVB0"/>
<dbReference type="EMBL" id="SZON01003639">
    <property type="protein sequence ID" value="TKI79246.1"/>
    <property type="molecule type" value="Genomic_DNA"/>
</dbReference>
<keyword evidence="1" id="KW-0547">Nucleotide-binding</keyword>
<dbReference type="Gene3D" id="3.40.50.300">
    <property type="entry name" value="P-loop containing nucleotide triphosphate hydrolases"/>
    <property type="match status" value="1"/>
</dbReference>
<evidence type="ECO:0000256" key="2">
    <source>
        <dbReference type="ARBA" id="ARBA00022840"/>
    </source>
</evidence>
<keyword evidence="2" id="KW-0067">ATP-binding</keyword>
<protein>
    <recommendedName>
        <fullName evidence="5">UDP-N-acetylglucosamine kinase</fullName>
    </recommendedName>
</protein>
<evidence type="ECO:0000256" key="1">
    <source>
        <dbReference type="ARBA" id="ARBA00022741"/>
    </source>
</evidence>
<evidence type="ECO:0008006" key="5">
    <source>
        <dbReference type="Google" id="ProtNLM"/>
    </source>
</evidence>